<dbReference type="InParanoid" id="B5Y4L4"/>
<dbReference type="GO" id="GO:0005634">
    <property type="term" value="C:nucleus"/>
    <property type="evidence" value="ECO:0007669"/>
    <property type="project" value="TreeGrafter"/>
</dbReference>
<dbReference type="GeneID" id="7204288"/>
<evidence type="ECO:0000313" key="3">
    <source>
        <dbReference type="EMBL" id="ACI65502.1"/>
    </source>
</evidence>
<gene>
    <name evidence="3" type="ORF">PHATR_43871</name>
</gene>
<feature type="region of interest" description="Disordered" evidence="2">
    <location>
        <begin position="1"/>
        <end position="20"/>
    </location>
</feature>
<accession>B5Y4L4</accession>
<dbReference type="EMBL" id="CP001142">
    <property type="protein sequence ID" value="ACI65502.1"/>
    <property type="molecule type" value="Genomic_DNA"/>
</dbReference>
<dbReference type="SUPFAM" id="SSF51905">
    <property type="entry name" value="FAD/NAD(P)-binding domain"/>
    <property type="match status" value="1"/>
</dbReference>
<dbReference type="PANTHER" id="PTHR11787:SF4">
    <property type="entry name" value="CHM, RAB ESCORT PROTEIN 1"/>
    <property type="match status" value="1"/>
</dbReference>
<proteinExistence type="inferred from homology"/>
<dbReference type="GO" id="GO:0005092">
    <property type="term" value="F:GDP-dissociation inhibitor activity"/>
    <property type="evidence" value="ECO:0007669"/>
    <property type="project" value="InterPro"/>
</dbReference>
<evidence type="ECO:0000256" key="2">
    <source>
        <dbReference type="SAM" id="MobiDB-lite"/>
    </source>
</evidence>
<dbReference type="Gene3D" id="3.50.50.60">
    <property type="entry name" value="FAD/NAD(P)-binding domain"/>
    <property type="match status" value="2"/>
</dbReference>
<dbReference type="InterPro" id="IPR018203">
    <property type="entry name" value="GDP_dissociation_inhibitor"/>
</dbReference>
<dbReference type="PaxDb" id="2850-Phatr43871"/>
<reference evidence="3 4" key="1">
    <citation type="journal article" date="2008" name="Nature">
        <title>The Phaeodactylum genome reveals the evolutionary history of diatom genomes.</title>
        <authorList>
            <person name="Bowler C."/>
            <person name="Allen A.E."/>
            <person name="Badger J.H."/>
            <person name="Grimwood J."/>
            <person name="Jabbari K."/>
            <person name="Kuo A."/>
            <person name="Maheswari U."/>
            <person name="Martens C."/>
            <person name="Maumus F."/>
            <person name="Otillar R.P."/>
            <person name="Rayko E."/>
            <person name="Salamov A."/>
            <person name="Vandepoele K."/>
            <person name="Beszteri B."/>
            <person name="Gruber A."/>
            <person name="Heijde M."/>
            <person name="Katinka M."/>
            <person name="Mock T."/>
            <person name="Valentin K."/>
            <person name="Verret F."/>
            <person name="Berges J.A."/>
            <person name="Brownlee C."/>
            <person name="Cadoret J.P."/>
            <person name="Chiovitti A."/>
            <person name="Choi C.J."/>
            <person name="Coesel S."/>
            <person name="De Martino A."/>
            <person name="Detter J.C."/>
            <person name="Durkin C."/>
            <person name="Falciatore A."/>
            <person name="Fournet J."/>
            <person name="Haruta M."/>
            <person name="Huysman M.J."/>
            <person name="Jenkins B.D."/>
            <person name="Jiroutova K."/>
            <person name="Jorgensen R.E."/>
            <person name="Joubert Y."/>
            <person name="Kaplan A."/>
            <person name="Kroger N."/>
            <person name="Kroth P.G."/>
            <person name="La Roche J."/>
            <person name="Lindquist E."/>
            <person name="Lommer M."/>
            <person name="Martin-Jezequel V."/>
            <person name="Lopez P.J."/>
            <person name="Lucas S."/>
            <person name="Mangogna M."/>
            <person name="McGinnis K."/>
            <person name="Medlin L.K."/>
            <person name="Montsant A."/>
            <person name="Oudot-Le Secq M.P."/>
            <person name="Napoli C."/>
            <person name="Obornik M."/>
            <person name="Parker M.S."/>
            <person name="Petit J.L."/>
            <person name="Porcel B.M."/>
            <person name="Poulsen N."/>
            <person name="Robison M."/>
            <person name="Rychlewski L."/>
            <person name="Rynearson T.A."/>
            <person name="Schmutz J."/>
            <person name="Shapiro H."/>
            <person name="Siaut M."/>
            <person name="Stanley M."/>
            <person name="Sussman M.R."/>
            <person name="Taylor A.R."/>
            <person name="Vardi A."/>
            <person name="von Dassow P."/>
            <person name="Vyverman W."/>
            <person name="Willis A."/>
            <person name="Wyrwicz L.S."/>
            <person name="Rokhsar D.S."/>
            <person name="Weissenbach J."/>
            <person name="Armbrust E.V."/>
            <person name="Green B.R."/>
            <person name="Van de Peer Y."/>
            <person name="Grigoriev I.V."/>
        </authorList>
    </citation>
    <scope>NUCLEOTIDE SEQUENCE [LARGE SCALE GENOMIC DNA]</scope>
    <source>
        <strain evidence="3 4">CCAP 1055/1</strain>
    </source>
</reference>
<dbReference type="OrthoDB" id="9446342at2759"/>
<dbReference type="GO" id="GO:0007264">
    <property type="term" value="P:small GTPase-mediated signal transduction"/>
    <property type="evidence" value="ECO:0007669"/>
    <property type="project" value="InterPro"/>
</dbReference>
<organism evidence="3 4">
    <name type="scientific">Phaeodactylum tricornutum (strain CCAP 1055/1)</name>
    <dbReference type="NCBI Taxonomy" id="556484"/>
    <lineage>
        <taxon>Eukaryota</taxon>
        <taxon>Sar</taxon>
        <taxon>Stramenopiles</taxon>
        <taxon>Ochrophyta</taxon>
        <taxon>Bacillariophyta</taxon>
        <taxon>Bacillariophyceae</taxon>
        <taxon>Bacillariophycidae</taxon>
        <taxon>Naviculales</taxon>
        <taxon>Phaeodactylaceae</taxon>
        <taxon>Phaeodactylum</taxon>
    </lineage>
</organism>
<dbReference type="STRING" id="556484.B5Y4L4"/>
<reference evidence="4" key="2">
    <citation type="submission" date="2008-08" db="EMBL/GenBank/DDBJ databases">
        <authorList>
            <consortium name="Diatom Consortium"/>
            <person name="Grigoriev I."/>
            <person name="Grimwood J."/>
            <person name="Kuo A."/>
            <person name="Otillar R.P."/>
            <person name="Salamov A."/>
            <person name="Detter J.C."/>
            <person name="Lindquist E."/>
            <person name="Shapiro H."/>
            <person name="Lucas S."/>
            <person name="Glavina del Rio T."/>
            <person name="Pitluck S."/>
            <person name="Rokhsar D."/>
            <person name="Bowler C."/>
        </authorList>
    </citation>
    <scope>GENOME REANNOTATION</scope>
    <source>
        <strain evidence="4">CCAP 1055/1</strain>
    </source>
</reference>
<sequence length="673" mass="73474">MVDQTALPKTSGASRHLDNDAPRDEEGLLLEYDAIICGTGLTQSILASALARHGKSVLHCDTSDYYGELDAVWTLPYLQEKLGKGHELKGKMVTVRTDDSTCIPLSPKGGLQSFQIHSLERRNDFTVEQGTAVVTPYGNGTIISISPRGLFLDLLVSLDTWKLANGKNPSVHISIPQSAASTGAAFQKYLKEKLGIVSIDERDAHLILDERSRGFAVDATPGLLYASGASVEGLLKSGVADYLEFKSLEGLLWLENSDSCLEPVPCSKNDVFASKLLSPMDKRRLMKFLQLALDYGTAHALAEEEASAENNKQVLSLNERYLNQGRSLARPQNKAVLADDIRALQEFIQADMKFHEYLESKQRLSPKLCRIVRHALALESGNGDWSLRQGMTSLCQHMQALGRFGTTAFLVPMYGSGELPQAFCRSAAVYGATYLLRLKAAAIATDGEASAAMVKEVMCRHMVVPQDSVATLESKSRRVWRYLCIFRGKVVGSSRSPQRHAIIVPPGAFGPDAVRGVLLDEGVNVTPHVPCGCTILHLTMAVENDTGIDPQDILRRVSLSVLSSKYEGSNAIRIFQVTFSYALPEASNQTKNVQNLHCVQRSEPGLSADSSFEQAREIFAAICPDGNFLAISEQVDTVVKERLGEQIEEDADGLVLDSAMDIIEPKTRESSAT</sequence>
<dbReference type="eggNOG" id="KOG4405">
    <property type="taxonomic scope" value="Eukaryota"/>
</dbReference>
<name>B5Y4L4_PHATC</name>
<dbReference type="GO" id="GO:0005829">
    <property type="term" value="C:cytosol"/>
    <property type="evidence" value="ECO:0007669"/>
    <property type="project" value="TreeGrafter"/>
</dbReference>
<dbReference type="Proteomes" id="UP000000759">
    <property type="component" value="Chromosome 3"/>
</dbReference>
<dbReference type="PRINTS" id="PR00891">
    <property type="entry name" value="RABGDIREP"/>
</dbReference>
<dbReference type="KEGG" id="pti:PHATR_43871"/>
<dbReference type="Gene3D" id="3.30.519.10">
    <property type="entry name" value="Guanine Nucleotide Dissociation Inhibitor, domain 2"/>
    <property type="match status" value="1"/>
</dbReference>
<protein>
    <recommendedName>
        <fullName evidence="5">Rab proteins geranylgeranyltransferase component</fullName>
    </recommendedName>
</protein>
<evidence type="ECO:0000256" key="1">
    <source>
        <dbReference type="ARBA" id="ARBA00005593"/>
    </source>
</evidence>
<evidence type="ECO:0008006" key="5">
    <source>
        <dbReference type="Google" id="ProtNLM"/>
    </source>
</evidence>
<keyword evidence="4" id="KW-1185">Reference proteome</keyword>
<dbReference type="RefSeq" id="XP_002186032.1">
    <property type="nucleotide sequence ID" value="XM_002185996.1"/>
</dbReference>
<dbReference type="Pfam" id="PF00996">
    <property type="entry name" value="GDI"/>
    <property type="match status" value="3"/>
</dbReference>
<dbReference type="InterPro" id="IPR036188">
    <property type="entry name" value="FAD/NAD-bd_sf"/>
</dbReference>
<evidence type="ECO:0000313" key="4">
    <source>
        <dbReference type="Proteomes" id="UP000000759"/>
    </source>
</evidence>
<dbReference type="GO" id="GO:0005968">
    <property type="term" value="C:Rab-protein geranylgeranyltransferase complex"/>
    <property type="evidence" value="ECO:0007669"/>
    <property type="project" value="TreeGrafter"/>
</dbReference>
<dbReference type="PANTHER" id="PTHR11787">
    <property type="entry name" value="RAB GDP-DISSOCIATION INHIBITOR"/>
    <property type="match status" value="1"/>
</dbReference>
<comment type="similarity">
    <text evidence="1">Belongs to the Rab GDI family.</text>
</comment>
<dbReference type="GO" id="GO:0016192">
    <property type="term" value="P:vesicle-mediated transport"/>
    <property type="evidence" value="ECO:0007669"/>
    <property type="project" value="TreeGrafter"/>
</dbReference>
<dbReference type="AlphaFoldDB" id="B5Y4L4"/>